<organism evidence="7">
    <name type="scientific">hydrothermal vent metagenome</name>
    <dbReference type="NCBI Taxonomy" id="652676"/>
    <lineage>
        <taxon>unclassified sequences</taxon>
        <taxon>metagenomes</taxon>
        <taxon>ecological metagenomes</taxon>
    </lineage>
</organism>
<dbReference type="NCBIfam" id="TIGR01343">
    <property type="entry name" value="hacA_fam"/>
    <property type="match status" value="1"/>
</dbReference>
<keyword evidence="2" id="KW-0479">Metal-binding</keyword>
<gene>
    <name evidence="7" type="ORF">MNBD_DELTA02-856</name>
</gene>
<evidence type="ECO:0000256" key="3">
    <source>
        <dbReference type="ARBA" id="ARBA00023004"/>
    </source>
</evidence>
<accession>A0A3B0VJJ1</accession>
<keyword evidence="4" id="KW-0411">Iron-sulfur</keyword>
<reference evidence="7" key="1">
    <citation type="submission" date="2018-06" db="EMBL/GenBank/DDBJ databases">
        <authorList>
            <person name="Zhirakovskaya E."/>
        </authorList>
    </citation>
    <scope>NUCLEOTIDE SEQUENCE</scope>
</reference>
<evidence type="ECO:0000259" key="6">
    <source>
        <dbReference type="Pfam" id="PF00330"/>
    </source>
</evidence>
<dbReference type="InterPro" id="IPR036008">
    <property type="entry name" value="Aconitase_4Fe-4S_dom"/>
</dbReference>
<dbReference type="GO" id="GO:0046872">
    <property type="term" value="F:metal ion binding"/>
    <property type="evidence" value="ECO:0007669"/>
    <property type="project" value="UniProtKB-KW"/>
</dbReference>
<dbReference type="InterPro" id="IPR001030">
    <property type="entry name" value="Acoase/IPM_deHydtase_lsu_aba"/>
</dbReference>
<dbReference type="InterPro" id="IPR050067">
    <property type="entry name" value="IPM_dehydratase_rel_enz"/>
</dbReference>
<evidence type="ECO:0000313" key="7">
    <source>
        <dbReference type="EMBL" id="VAW39202.1"/>
    </source>
</evidence>
<dbReference type="Gene3D" id="3.30.499.10">
    <property type="entry name" value="Aconitase, domain 3"/>
    <property type="match status" value="2"/>
</dbReference>
<dbReference type="InterPro" id="IPR015931">
    <property type="entry name" value="Acnase/IPM_dHydase_lsu_aba_1/3"/>
</dbReference>
<dbReference type="SUPFAM" id="SSF53732">
    <property type="entry name" value="Aconitase iron-sulfur domain"/>
    <property type="match status" value="1"/>
</dbReference>
<dbReference type="GO" id="GO:0051539">
    <property type="term" value="F:4 iron, 4 sulfur cluster binding"/>
    <property type="evidence" value="ECO:0007669"/>
    <property type="project" value="UniProtKB-KW"/>
</dbReference>
<keyword evidence="1" id="KW-0004">4Fe-4S</keyword>
<protein>
    <submittedName>
        <fullName evidence="7">3-isopropylmalate dehydratase large subunit</fullName>
        <ecNumber evidence="7">4.2.1.33</ecNumber>
    </submittedName>
</protein>
<name>A0A3B0VJJ1_9ZZZZ</name>
<dbReference type="EC" id="4.2.1.33" evidence="7"/>
<proteinExistence type="inferred from homology"/>
<dbReference type="NCBIfam" id="TIGR02083">
    <property type="entry name" value="LEU2"/>
    <property type="match status" value="1"/>
</dbReference>
<dbReference type="HAMAP" id="MF_01027">
    <property type="entry name" value="LeuC_type2"/>
    <property type="match status" value="1"/>
</dbReference>
<evidence type="ECO:0000256" key="1">
    <source>
        <dbReference type="ARBA" id="ARBA00022485"/>
    </source>
</evidence>
<dbReference type="NCBIfam" id="NF001614">
    <property type="entry name" value="PRK00402.1"/>
    <property type="match status" value="1"/>
</dbReference>
<dbReference type="GO" id="GO:0003861">
    <property type="term" value="F:3-isopropylmalate dehydratase activity"/>
    <property type="evidence" value="ECO:0007669"/>
    <property type="project" value="UniProtKB-EC"/>
</dbReference>
<dbReference type="EMBL" id="UOEZ01000084">
    <property type="protein sequence ID" value="VAW39202.1"/>
    <property type="molecule type" value="Genomic_DNA"/>
</dbReference>
<keyword evidence="5 7" id="KW-0456">Lyase</keyword>
<dbReference type="CDD" id="cd01583">
    <property type="entry name" value="IPMI"/>
    <property type="match status" value="1"/>
</dbReference>
<sequence length="432" mass="46681">MAGRATKQSMTITEKILAKHAGKRSVSAGELINARIDIALGNDITAPIAISEFRKAGAKKVFNRNKVVLIPDHFTPNKDIQSATQCKIVREFAKEHKLKHYYEGGEVGVEHALLPEKGIVGPGDVVIGADSHTCTYGGLGAFATGVGSTDLAAAMITGEVWFKVPETMKFVYHGRLNKWVSGKDLILRTIGDIGVDGALYRAMEFTGPTIEKLSMDGRLTMCNMAIEAGGKSGIIAPDDITKQYVKNRFERKAVYYRSDAEASYVEVLDYDCRKIEPQVAMPHLPENTKNVSEVGKISIDQVIIGSCTNGRMEDLEIAAKILRGKKVSSNVRLIVIPTTPKIYADAMKKGWFDVFLKAGAIISPPTCGPCLGGHMGILGPGERAVATTNRNFIGRMGDVTSEVYLSNPAVAAASAIKGRIAGPEEVMVRKKK</sequence>
<dbReference type="NCBIfam" id="TIGR02086">
    <property type="entry name" value="IPMI_arch"/>
    <property type="match status" value="1"/>
</dbReference>
<dbReference type="InterPro" id="IPR033941">
    <property type="entry name" value="IPMI_cat"/>
</dbReference>
<dbReference type="InterPro" id="IPR011826">
    <property type="entry name" value="HAcnase/IPMdehydase_lsu_prok"/>
</dbReference>
<dbReference type="GO" id="GO:0009098">
    <property type="term" value="P:L-leucine biosynthetic process"/>
    <property type="evidence" value="ECO:0007669"/>
    <property type="project" value="InterPro"/>
</dbReference>
<dbReference type="Pfam" id="PF00330">
    <property type="entry name" value="Aconitase"/>
    <property type="match status" value="1"/>
</dbReference>
<dbReference type="InterPro" id="IPR011823">
    <property type="entry name" value="IsopropMal_deHydtase_lsu_bac"/>
</dbReference>
<evidence type="ECO:0000256" key="5">
    <source>
        <dbReference type="ARBA" id="ARBA00023239"/>
    </source>
</evidence>
<dbReference type="PRINTS" id="PR00415">
    <property type="entry name" value="ACONITASE"/>
</dbReference>
<dbReference type="InterPro" id="IPR018136">
    <property type="entry name" value="Aconitase_4Fe-4S_BS"/>
</dbReference>
<evidence type="ECO:0000256" key="2">
    <source>
        <dbReference type="ARBA" id="ARBA00022723"/>
    </source>
</evidence>
<dbReference type="InterPro" id="IPR006251">
    <property type="entry name" value="Homoacnase/IPMdehydase_lsu"/>
</dbReference>
<keyword evidence="3" id="KW-0408">Iron</keyword>
<dbReference type="PROSITE" id="PS01244">
    <property type="entry name" value="ACONITASE_2"/>
    <property type="match status" value="1"/>
</dbReference>
<evidence type="ECO:0000256" key="4">
    <source>
        <dbReference type="ARBA" id="ARBA00023014"/>
    </source>
</evidence>
<dbReference type="AlphaFoldDB" id="A0A3B0VJJ1"/>
<dbReference type="PANTHER" id="PTHR43822">
    <property type="entry name" value="HOMOACONITASE, MITOCHONDRIAL-RELATED"/>
    <property type="match status" value="1"/>
</dbReference>
<dbReference type="PANTHER" id="PTHR43822:SF16">
    <property type="entry name" value="3-ISOPROPYLMALATE DEHYDRATASE LARGE SUBUNIT 2"/>
    <property type="match status" value="1"/>
</dbReference>
<dbReference type="PROSITE" id="PS00450">
    <property type="entry name" value="ACONITASE_1"/>
    <property type="match status" value="1"/>
</dbReference>
<feature type="domain" description="Aconitase/3-isopropylmalate dehydratase large subunit alpha/beta/alpha" evidence="6">
    <location>
        <begin position="14"/>
        <end position="293"/>
    </location>
</feature>